<evidence type="ECO:0000256" key="2">
    <source>
        <dbReference type="SAM" id="SignalP"/>
    </source>
</evidence>
<reference evidence="3 4" key="1">
    <citation type="submission" date="2021-01" db="EMBL/GenBank/DDBJ databases">
        <title>Whole genome shotgun sequence of Planotetraspora mira NBRC 15435.</title>
        <authorList>
            <person name="Komaki H."/>
            <person name="Tamura T."/>
        </authorList>
    </citation>
    <scope>NUCLEOTIDE SEQUENCE [LARGE SCALE GENOMIC DNA]</scope>
    <source>
        <strain evidence="3 4">NBRC 15435</strain>
    </source>
</reference>
<dbReference type="Proteomes" id="UP000650628">
    <property type="component" value="Unassembled WGS sequence"/>
</dbReference>
<gene>
    <name evidence="3" type="ORF">Pmi06nite_60160</name>
</gene>
<feature type="signal peptide" evidence="2">
    <location>
        <begin position="1"/>
        <end position="19"/>
    </location>
</feature>
<feature type="compositionally biased region" description="Low complexity" evidence="1">
    <location>
        <begin position="22"/>
        <end position="79"/>
    </location>
</feature>
<dbReference type="PROSITE" id="PS51257">
    <property type="entry name" value="PROKAR_LIPOPROTEIN"/>
    <property type="match status" value="1"/>
</dbReference>
<evidence type="ECO:0008006" key="5">
    <source>
        <dbReference type="Google" id="ProtNLM"/>
    </source>
</evidence>
<feature type="compositionally biased region" description="Basic residues" evidence="1">
    <location>
        <begin position="80"/>
        <end position="99"/>
    </location>
</feature>
<sequence length="149" mass="15193">MPRYLARVALVAALALATACGTTTEPASLSALSSDSATPTPEMTTAEAAAQPTDASATSTPSATPPVSKKTAPKPQVTKKPVRKPVPKPTKKPVPKPVKKPPAPKPPAVRAGVHPGAFCSPEGAYGTTSKGTPMRCTSRGGDQARWRSA</sequence>
<dbReference type="RefSeq" id="WP_203956457.1">
    <property type="nucleotide sequence ID" value="NZ_BOOO01000035.1"/>
</dbReference>
<protein>
    <recommendedName>
        <fullName evidence="5">Lipoprotein</fullName>
    </recommendedName>
</protein>
<evidence type="ECO:0000313" key="3">
    <source>
        <dbReference type="EMBL" id="GII32574.1"/>
    </source>
</evidence>
<comment type="caution">
    <text evidence="3">The sequence shown here is derived from an EMBL/GenBank/DDBJ whole genome shotgun (WGS) entry which is preliminary data.</text>
</comment>
<dbReference type="AlphaFoldDB" id="A0A8J3TUK9"/>
<feature type="chain" id="PRO_5038701298" description="Lipoprotein" evidence="2">
    <location>
        <begin position="20"/>
        <end position="149"/>
    </location>
</feature>
<keyword evidence="2" id="KW-0732">Signal</keyword>
<name>A0A8J3TUK9_9ACTN</name>
<organism evidence="3 4">
    <name type="scientific">Planotetraspora mira</name>
    <dbReference type="NCBI Taxonomy" id="58121"/>
    <lineage>
        <taxon>Bacteria</taxon>
        <taxon>Bacillati</taxon>
        <taxon>Actinomycetota</taxon>
        <taxon>Actinomycetes</taxon>
        <taxon>Streptosporangiales</taxon>
        <taxon>Streptosporangiaceae</taxon>
        <taxon>Planotetraspora</taxon>
    </lineage>
</organism>
<proteinExistence type="predicted"/>
<evidence type="ECO:0000313" key="4">
    <source>
        <dbReference type="Proteomes" id="UP000650628"/>
    </source>
</evidence>
<accession>A0A8J3TUK9</accession>
<keyword evidence="4" id="KW-1185">Reference proteome</keyword>
<evidence type="ECO:0000256" key="1">
    <source>
        <dbReference type="SAM" id="MobiDB-lite"/>
    </source>
</evidence>
<feature type="region of interest" description="Disordered" evidence="1">
    <location>
        <begin position="22"/>
        <end position="149"/>
    </location>
</feature>
<dbReference type="EMBL" id="BOOO01000035">
    <property type="protein sequence ID" value="GII32574.1"/>
    <property type="molecule type" value="Genomic_DNA"/>
</dbReference>